<protein>
    <recommendedName>
        <fullName evidence="14">Murein endopeptidase K</fullName>
    </recommendedName>
</protein>
<evidence type="ECO:0000256" key="14">
    <source>
        <dbReference type="ARBA" id="ARBA00093666"/>
    </source>
</evidence>
<dbReference type="NCBIfam" id="TIGR01409">
    <property type="entry name" value="TAT_signal_seq"/>
    <property type="match status" value="1"/>
</dbReference>
<dbReference type="Gene3D" id="3.30.1380.10">
    <property type="match status" value="1"/>
</dbReference>
<dbReference type="AlphaFoldDB" id="A0A5K7YEY0"/>
<keyword evidence="11" id="KW-0482">Metalloprotease</keyword>
<evidence type="ECO:0000256" key="5">
    <source>
        <dbReference type="ARBA" id="ARBA00022670"/>
    </source>
</evidence>
<proteinExistence type="inferred from homology"/>
<sequence>MNDIFSFASSRRNFLKVAASAALATVFTHPVMAAVSPSQREHHVLSFYNIHTGESVKTCYRSNGKLINRAIKRISHIMRDHRTGEVKPVETKLLDLLHCIVVELSPCSPISIISGYRSPRTNAALRRVSPGVAKNSLHMQGRAIDIRIPGYETTTIRRLAISLHSGGVGYYSESDFVHLDTGPIKVW</sequence>
<comment type="subcellular location">
    <subcellularLocation>
        <location evidence="2">Cell envelope</location>
    </subcellularLocation>
</comment>
<dbReference type="CDD" id="cd14844">
    <property type="entry name" value="Zn-DD-carboxypeptidase_like"/>
    <property type="match status" value="1"/>
</dbReference>
<dbReference type="PROSITE" id="PS51318">
    <property type="entry name" value="TAT"/>
    <property type="match status" value="1"/>
</dbReference>
<keyword evidence="12" id="KW-0961">Cell wall biogenesis/degradation</keyword>
<feature type="chain" id="PRO_5024281913" description="Murein endopeptidase K" evidence="15">
    <location>
        <begin position="34"/>
        <end position="187"/>
    </location>
</feature>
<dbReference type="PANTHER" id="PTHR37425">
    <property type="match status" value="1"/>
</dbReference>
<dbReference type="GO" id="GO:0008237">
    <property type="term" value="F:metallopeptidase activity"/>
    <property type="evidence" value="ECO:0007669"/>
    <property type="project" value="UniProtKB-KW"/>
</dbReference>
<dbReference type="InterPro" id="IPR006311">
    <property type="entry name" value="TAT_signal"/>
</dbReference>
<keyword evidence="17" id="KW-1185">Reference proteome</keyword>
<evidence type="ECO:0000256" key="8">
    <source>
        <dbReference type="ARBA" id="ARBA00022801"/>
    </source>
</evidence>
<keyword evidence="7 15" id="KW-0732">Signal</keyword>
<dbReference type="GO" id="GO:0071555">
    <property type="term" value="P:cell wall organization"/>
    <property type="evidence" value="ECO:0007669"/>
    <property type="project" value="UniProtKB-KW"/>
</dbReference>
<dbReference type="GO" id="GO:0006508">
    <property type="term" value="P:proteolysis"/>
    <property type="evidence" value="ECO:0007669"/>
    <property type="project" value="UniProtKB-KW"/>
</dbReference>
<evidence type="ECO:0000256" key="12">
    <source>
        <dbReference type="ARBA" id="ARBA00023316"/>
    </source>
</evidence>
<evidence type="ECO:0000256" key="10">
    <source>
        <dbReference type="ARBA" id="ARBA00023014"/>
    </source>
</evidence>
<dbReference type="InterPro" id="IPR019546">
    <property type="entry name" value="TAT_signal_bac_arc"/>
</dbReference>
<evidence type="ECO:0000256" key="1">
    <source>
        <dbReference type="ARBA" id="ARBA00001947"/>
    </source>
</evidence>
<dbReference type="SUPFAM" id="SSF55166">
    <property type="entry name" value="Hedgehog/DD-peptidase"/>
    <property type="match status" value="1"/>
</dbReference>
<comment type="cofactor">
    <cofactor evidence="1">
        <name>Zn(2+)</name>
        <dbReference type="ChEBI" id="CHEBI:29105"/>
    </cofactor>
</comment>
<evidence type="ECO:0000256" key="2">
    <source>
        <dbReference type="ARBA" id="ARBA00004196"/>
    </source>
</evidence>
<evidence type="ECO:0000313" key="17">
    <source>
        <dbReference type="Proteomes" id="UP000427906"/>
    </source>
</evidence>
<comment type="pathway">
    <text evidence="3">Cell wall biogenesis; cell wall polysaccharide biosynthesis.</text>
</comment>
<comment type="subunit">
    <text evidence="4">Heterodimer of a large and a small subunit.</text>
</comment>
<comment type="similarity">
    <text evidence="13">Belongs to the peptidase M15 family.</text>
</comment>
<keyword evidence="10" id="KW-0411">Iron-sulfur</keyword>
<gene>
    <name evidence="16" type="ORF">DSCA_15060</name>
</gene>
<dbReference type="Pfam" id="PF05951">
    <property type="entry name" value="Peptidase_M15_2"/>
    <property type="match status" value="1"/>
</dbReference>
<evidence type="ECO:0000313" key="16">
    <source>
        <dbReference type="EMBL" id="BBO67576.1"/>
    </source>
</evidence>
<feature type="signal peptide" evidence="15">
    <location>
        <begin position="1"/>
        <end position="33"/>
    </location>
</feature>
<organism evidence="16 17">
    <name type="scientific">Desulfosarcina alkanivorans</name>
    <dbReference type="NCBI Taxonomy" id="571177"/>
    <lineage>
        <taxon>Bacteria</taxon>
        <taxon>Pseudomonadati</taxon>
        <taxon>Thermodesulfobacteriota</taxon>
        <taxon>Desulfobacteria</taxon>
        <taxon>Desulfobacterales</taxon>
        <taxon>Desulfosarcinaceae</taxon>
        <taxon>Desulfosarcina</taxon>
    </lineage>
</organism>
<dbReference type="InterPro" id="IPR010275">
    <property type="entry name" value="MepK"/>
</dbReference>
<keyword evidence="8" id="KW-0378">Hydrolase</keyword>
<dbReference type="KEGG" id="dalk:DSCA_15060"/>
<keyword evidence="5" id="KW-0645">Protease</keyword>
<dbReference type="OrthoDB" id="9782994at2"/>
<dbReference type="EMBL" id="AP021874">
    <property type="protein sequence ID" value="BBO67576.1"/>
    <property type="molecule type" value="Genomic_DNA"/>
</dbReference>
<reference evidence="16 17" key="1">
    <citation type="submission" date="2019-11" db="EMBL/GenBank/DDBJ databases">
        <title>Comparative genomics of hydrocarbon-degrading Desulfosarcina strains.</title>
        <authorList>
            <person name="Watanabe M."/>
            <person name="Kojima H."/>
            <person name="Fukui M."/>
        </authorList>
    </citation>
    <scope>NUCLEOTIDE SEQUENCE [LARGE SCALE GENOMIC DNA]</scope>
    <source>
        <strain evidence="16 17">PL12</strain>
    </source>
</reference>
<evidence type="ECO:0000256" key="15">
    <source>
        <dbReference type="SAM" id="SignalP"/>
    </source>
</evidence>
<keyword evidence="6" id="KW-0479">Metal-binding</keyword>
<evidence type="ECO:0000256" key="11">
    <source>
        <dbReference type="ARBA" id="ARBA00023049"/>
    </source>
</evidence>
<dbReference type="InterPro" id="IPR009045">
    <property type="entry name" value="Zn_M74/Hedgehog-like"/>
</dbReference>
<name>A0A5K7YEY0_9BACT</name>
<dbReference type="RefSeq" id="WP_155315824.1">
    <property type="nucleotide sequence ID" value="NZ_AP021874.1"/>
</dbReference>
<evidence type="ECO:0000256" key="4">
    <source>
        <dbReference type="ARBA" id="ARBA00011771"/>
    </source>
</evidence>
<dbReference type="GO" id="GO:0046872">
    <property type="term" value="F:metal ion binding"/>
    <property type="evidence" value="ECO:0007669"/>
    <property type="project" value="UniProtKB-KW"/>
</dbReference>
<dbReference type="PANTHER" id="PTHR37425:SF1">
    <property type="entry name" value="OUTER MEMBRANE PROTEIN"/>
    <property type="match status" value="1"/>
</dbReference>
<dbReference type="Proteomes" id="UP000427906">
    <property type="component" value="Chromosome"/>
</dbReference>
<evidence type="ECO:0000256" key="6">
    <source>
        <dbReference type="ARBA" id="ARBA00022723"/>
    </source>
</evidence>
<keyword evidence="9" id="KW-0862">Zinc</keyword>
<accession>A0A5K7YEY0</accession>
<evidence type="ECO:0000256" key="3">
    <source>
        <dbReference type="ARBA" id="ARBA00004776"/>
    </source>
</evidence>
<evidence type="ECO:0000256" key="13">
    <source>
        <dbReference type="ARBA" id="ARBA00093448"/>
    </source>
</evidence>
<dbReference type="GO" id="GO:0030313">
    <property type="term" value="C:cell envelope"/>
    <property type="evidence" value="ECO:0007669"/>
    <property type="project" value="UniProtKB-SubCell"/>
</dbReference>
<evidence type="ECO:0000256" key="9">
    <source>
        <dbReference type="ARBA" id="ARBA00022833"/>
    </source>
</evidence>
<dbReference type="GO" id="GO:0051536">
    <property type="term" value="F:iron-sulfur cluster binding"/>
    <property type="evidence" value="ECO:0007669"/>
    <property type="project" value="UniProtKB-KW"/>
</dbReference>
<keyword evidence="10" id="KW-0408">Iron</keyword>
<evidence type="ECO:0000256" key="7">
    <source>
        <dbReference type="ARBA" id="ARBA00022729"/>
    </source>
</evidence>